<dbReference type="InterPro" id="IPR025722">
    <property type="entry name" value="TetR"/>
</dbReference>
<dbReference type="SUPFAM" id="SSF46689">
    <property type="entry name" value="Homeodomain-like"/>
    <property type="match status" value="1"/>
</dbReference>
<feature type="DNA-binding region" description="H-T-H motif" evidence="2">
    <location>
        <begin position="44"/>
        <end position="63"/>
    </location>
</feature>
<gene>
    <name evidence="4" type="ORF">AW10_02474</name>
</gene>
<dbReference type="PANTHER" id="PTHR43479:SF11">
    <property type="entry name" value="ACREF_ENVCD OPERON REPRESSOR-RELATED"/>
    <property type="match status" value="1"/>
</dbReference>
<protein>
    <submittedName>
        <fullName evidence="4">DNA-binding transcriptional repressor AcrR</fullName>
    </submittedName>
</protein>
<dbReference type="InterPro" id="IPR009057">
    <property type="entry name" value="Homeodomain-like_sf"/>
</dbReference>
<dbReference type="PROSITE" id="PS50977">
    <property type="entry name" value="HTH_TETR_2"/>
    <property type="match status" value="1"/>
</dbReference>
<evidence type="ECO:0000313" key="5">
    <source>
        <dbReference type="Proteomes" id="UP000021816"/>
    </source>
</evidence>
<dbReference type="Proteomes" id="UP000021816">
    <property type="component" value="Unassembled WGS sequence"/>
</dbReference>
<dbReference type="Pfam" id="PF00440">
    <property type="entry name" value="TetR_N"/>
    <property type="match status" value="1"/>
</dbReference>
<feature type="domain" description="HTH tetR-type" evidence="3">
    <location>
        <begin position="21"/>
        <end position="81"/>
    </location>
</feature>
<dbReference type="Gene3D" id="1.10.357.10">
    <property type="entry name" value="Tetracycline Repressor, domain 2"/>
    <property type="match status" value="1"/>
</dbReference>
<sequence>MLIVVDNQDRHGVLMEKKPKRRTRERIVETSLRLFNDFGEPNVTTTVVADEMNISPGNLYYHFHNKDEIIEEIFVVFEREIEETLAAPTRRLADVEDIWLFLHLLFEQIWKYRFFYRDLNDLLTRNRLLEIHFKQIMAHKVHTATILCEGLVSTGVMRATTQEVRALATNVAVLASYWLSFEYACDPRGKVESGRIGRGVYQVMAMFSPFLLDEAKGLLEKLSREYLKP</sequence>
<dbReference type="STRING" id="1454003.AW10_02474"/>
<dbReference type="AlphaFoldDB" id="A0A011PQP6"/>
<dbReference type="InterPro" id="IPR001647">
    <property type="entry name" value="HTH_TetR"/>
</dbReference>
<dbReference type="Pfam" id="PF13972">
    <property type="entry name" value="TetR"/>
    <property type="match status" value="1"/>
</dbReference>
<reference evidence="4 5" key="1">
    <citation type="submission" date="2014-02" db="EMBL/GenBank/DDBJ databases">
        <title>Expanding our view of genomic diversity in Candidatus Accumulibacter clades.</title>
        <authorList>
            <person name="Skennerton C.T."/>
            <person name="Barr J.J."/>
            <person name="Slater F.R."/>
            <person name="Bond P.L."/>
            <person name="Tyson G.W."/>
        </authorList>
    </citation>
    <scope>NUCLEOTIDE SEQUENCE [LARGE SCALE GENOMIC DNA]</scope>
    <source>
        <strain evidence="5">BA-92</strain>
    </source>
</reference>
<keyword evidence="1 2" id="KW-0238">DNA-binding</keyword>
<evidence type="ECO:0000313" key="4">
    <source>
        <dbReference type="EMBL" id="EXI79200.1"/>
    </source>
</evidence>
<dbReference type="PANTHER" id="PTHR43479">
    <property type="entry name" value="ACREF/ENVCD OPERON REPRESSOR-RELATED"/>
    <property type="match status" value="1"/>
</dbReference>
<proteinExistence type="predicted"/>
<dbReference type="InterPro" id="IPR050624">
    <property type="entry name" value="HTH-type_Tx_Regulator"/>
</dbReference>
<evidence type="ECO:0000256" key="1">
    <source>
        <dbReference type="ARBA" id="ARBA00023125"/>
    </source>
</evidence>
<organism evidence="4 5">
    <name type="scientific">Candidatus Accumulibacter appositus</name>
    <dbReference type="NCBI Taxonomy" id="1454003"/>
    <lineage>
        <taxon>Bacteria</taxon>
        <taxon>Pseudomonadati</taxon>
        <taxon>Pseudomonadota</taxon>
        <taxon>Betaproteobacteria</taxon>
        <taxon>Candidatus Accumulibacter</taxon>
    </lineage>
</organism>
<accession>A0A011PQP6</accession>
<comment type="caution">
    <text evidence="4">The sequence shown here is derived from an EMBL/GenBank/DDBJ whole genome shotgun (WGS) entry which is preliminary data.</text>
</comment>
<evidence type="ECO:0000259" key="3">
    <source>
        <dbReference type="PROSITE" id="PS50977"/>
    </source>
</evidence>
<dbReference type="PRINTS" id="PR00455">
    <property type="entry name" value="HTHTETR"/>
</dbReference>
<dbReference type="PATRIC" id="fig|1454003.3.peg.2527"/>
<name>A0A011PQP6_9PROT</name>
<dbReference type="EMBL" id="JEMX01000059">
    <property type="protein sequence ID" value="EXI79200.1"/>
    <property type="molecule type" value="Genomic_DNA"/>
</dbReference>
<dbReference type="GO" id="GO:0003677">
    <property type="term" value="F:DNA binding"/>
    <property type="evidence" value="ECO:0007669"/>
    <property type="project" value="UniProtKB-UniRule"/>
</dbReference>
<evidence type="ECO:0000256" key="2">
    <source>
        <dbReference type="PROSITE-ProRule" id="PRU00335"/>
    </source>
</evidence>